<dbReference type="PROSITE" id="PS50839">
    <property type="entry name" value="CHASE"/>
    <property type="match status" value="1"/>
</dbReference>
<evidence type="ECO:0000256" key="4">
    <source>
        <dbReference type="ARBA" id="ARBA00023136"/>
    </source>
</evidence>
<dbReference type="SUPFAM" id="SSF55073">
    <property type="entry name" value="Nucleotide cyclase"/>
    <property type="match status" value="1"/>
</dbReference>
<dbReference type="PANTHER" id="PTHR46663:SF2">
    <property type="entry name" value="GGDEF DOMAIN-CONTAINING PROTEIN"/>
    <property type="match status" value="1"/>
</dbReference>
<dbReference type="InterPro" id="IPR006189">
    <property type="entry name" value="CHASE_dom"/>
</dbReference>
<keyword evidence="2 5" id="KW-0812">Transmembrane</keyword>
<dbReference type="CDD" id="cd01949">
    <property type="entry name" value="GGDEF"/>
    <property type="match status" value="1"/>
</dbReference>
<protein>
    <submittedName>
        <fullName evidence="8">Sensor domain-containing diguanylate cyclase</fullName>
    </submittedName>
</protein>
<dbReference type="InterPro" id="IPR029787">
    <property type="entry name" value="Nucleotide_cyclase"/>
</dbReference>
<sequence>MNKRYGRWLFISLVVVISIISAVSIEVLSIRHQYSLQQLTHQKANEQLSTFRYKLEARIFSDIYIAKTLATLTTVNADSVAKHWDSVARGIITQSHDISSVAIAPNDVIQYVYPYEANKAAIGTDFRSIPDQWATVSKARTVRRVYLAGPVNLVQGGVALIARYPVFLDPPDNQFYWGVVSVVLDIKKLFSETGLESLQKQYEVAIRGKDSKGPDGDVFVGDSNVFVDPLAIESVYFPYGSWSIAVTNRFDDESNGGWAKRNSVRLVGYPILILFMVVLSVVYFLYSKARWASLYDELTQLPNRRFFMEKLERAFTRCQMTKDKDKDDKSCFALINIDLNDFKEINDVYGHLAGDIVLAQTASRIIHSVRPNDFVSRIGGDEFLVMLFQVNSEKQVVEAIERIRRSIVENRIDVDGTSLTISASLGFALYSDSFKDAEDMMIHADVTMYEEKKHKHDSSPS</sequence>
<evidence type="ECO:0000259" key="7">
    <source>
        <dbReference type="PROSITE" id="PS50887"/>
    </source>
</evidence>
<gene>
    <name evidence="8" type="ORF">EES38_02315</name>
</gene>
<feature type="transmembrane region" description="Helical" evidence="5">
    <location>
        <begin position="266"/>
        <end position="286"/>
    </location>
</feature>
<evidence type="ECO:0000256" key="1">
    <source>
        <dbReference type="ARBA" id="ARBA00004370"/>
    </source>
</evidence>
<feature type="domain" description="GGDEF" evidence="7">
    <location>
        <begin position="330"/>
        <end position="461"/>
    </location>
</feature>
<evidence type="ECO:0000313" key="8">
    <source>
        <dbReference type="EMBL" id="RQW64892.1"/>
    </source>
</evidence>
<evidence type="ECO:0000313" key="9">
    <source>
        <dbReference type="Proteomes" id="UP000281112"/>
    </source>
</evidence>
<evidence type="ECO:0000256" key="5">
    <source>
        <dbReference type="SAM" id="Phobius"/>
    </source>
</evidence>
<accession>A0A3N9U5C1</accession>
<evidence type="ECO:0000256" key="2">
    <source>
        <dbReference type="ARBA" id="ARBA00022692"/>
    </source>
</evidence>
<dbReference type="NCBIfam" id="TIGR00254">
    <property type="entry name" value="GGDEF"/>
    <property type="match status" value="1"/>
</dbReference>
<keyword evidence="9" id="KW-1185">Reference proteome</keyword>
<evidence type="ECO:0000259" key="6">
    <source>
        <dbReference type="PROSITE" id="PS50839"/>
    </source>
</evidence>
<dbReference type="PANTHER" id="PTHR46663">
    <property type="entry name" value="DIGUANYLATE CYCLASE DGCT-RELATED"/>
    <property type="match status" value="1"/>
</dbReference>
<dbReference type="AlphaFoldDB" id="A0A3N9U5C1"/>
<dbReference type="RefSeq" id="WP_124935542.1">
    <property type="nucleotide sequence ID" value="NZ_RJVQ01000001.1"/>
</dbReference>
<reference evidence="8 9" key="1">
    <citation type="submission" date="2018-11" db="EMBL/GenBank/DDBJ databases">
        <title>Vibrio LJC006 sp. nov., isolated from seawater during the bloom of the enteromorpha.</title>
        <authorList>
            <person name="Liang J."/>
        </authorList>
    </citation>
    <scope>NUCLEOTIDE SEQUENCE [LARGE SCALE GENOMIC DNA]</scope>
    <source>
        <strain evidence="8 9">LJC006</strain>
    </source>
</reference>
<comment type="caution">
    <text evidence="8">The sequence shown here is derived from an EMBL/GenBank/DDBJ whole genome shotgun (WGS) entry which is preliminary data.</text>
</comment>
<name>A0A3N9U5C1_9VIBR</name>
<keyword evidence="4 5" id="KW-0472">Membrane</keyword>
<dbReference type="SMART" id="SM00267">
    <property type="entry name" value="GGDEF"/>
    <property type="match status" value="1"/>
</dbReference>
<dbReference type="Pfam" id="PF03924">
    <property type="entry name" value="CHASE"/>
    <property type="match status" value="1"/>
</dbReference>
<feature type="domain" description="CHASE" evidence="6">
    <location>
        <begin position="108"/>
        <end position="198"/>
    </location>
</feature>
<dbReference type="GO" id="GO:0016020">
    <property type="term" value="C:membrane"/>
    <property type="evidence" value="ECO:0007669"/>
    <property type="project" value="UniProtKB-SubCell"/>
</dbReference>
<dbReference type="OrthoDB" id="9812260at2"/>
<comment type="subcellular location">
    <subcellularLocation>
        <location evidence="1">Membrane</location>
    </subcellularLocation>
</comment>
<dbReference type="InterPro" id="IPR052163">
    <property type="entry name" value="DGC-Regulatory_Protein"/>
</dbReference>
<dbReference type="EMBL" id="RJVQ01000001">
    <property type="protein sequence ID" value="RQW64892.1"/>
    <property type="molecule type" value="Genomic_DNA"/>
</dbReference>
<dbReference type="PROSITE" id="PS50887">
    <property type="entry name" value="GGDEF"/>
    <property type="match status" value="1"/>
</dbReference>
<proteinExistence type="predicted"/>
<organism evidence="8 9">
    <name type="scientific">Vibrio viridaestus</name>
    <dbReference type="NCBI Taxonomy" id="2487322"/>
    <lineage>
        <taxon>Bacteria</taxon>
        <taxon>Pseudomonadati</taxon>
        <taxon>Pseudomonadota</taxon>
        <taxon>Gammaproteobacteria</taxon>
        <taxon>Vibrionales</taxon>
        <taxon>Vibrionaceae</taxon>
        <taxon>Vibrio</taxon>
    </lineage>
</organism>
<dbReference type="Pfam" id="PF00990">
    <property type="entry name" value="GGDEF"/>
    <property type="match status" value="1"/>
</dbReference>
<dbReference type="GO" id="GO:0003824">
    <property type="term" value="F:catalytic activity"/>
    <property type="evidence" value="ECO:0007669"/>
    <property type="project" value="UniProtKB-ARBA"/>
</dbReference>
<dbReference type="Proteomes" id="UP000281112">
    <property type="component" value="Unassembled WGS sequence"/>
</dbReference>
<dbReference type="InterPro" id="IPR042240">
    <property type="entry name" value="CHASE_sf"/>
</dbReference>
<dbReference type="GO" id="GO:0007165">
    <property type="term" value="P:signal transduction"/>
    <property type="evidence" value="ECO:0007669"/>
    <property type="project" value="UniProtKB-ARBA"/>
</dbReference>
<evidence type="ECO:0000256" key="3">
    <source>
        <dbReference type="ARBA" id="ARBA00022989"/>
    </source>
</evidence>
<dbReference type="Gene3D" id="3.30.70.270">
    <property type="match status" value="1"/>
</dbReference>
<dbReference type="Gene3D" id="3.30.450.350">
    <property type="entry name" value="CHASE domain"/>
    <property type="match status" value="1"/>
</dbReference>
<dbReference type="SMART" id="SM01079">
    <property type="entry name" value="CHASE"/>
    <property type="match status" value="1"/>
</dbReference>
<keyword evidence="3 5" id="KW-1133">Transmembrane helix</keyword>
<dbReference type="InterPro" id="IPR043128">
    <property type="entry name" value="Rev_trsase/Diguanyl_cyclase"/>
</dbReference>
<dbReference type="InterPro" id="IPR000160">
    <property type="entry name" value="GGDEF_dom"/>
</dbReference>